<organism evidence="1 2">
    <name type="scientific">Colletotrichum lupini</name>
    <dbReference type="NCBI Taxonomy" id="145971"/>
    <lineage>
        <taxon>Eukaryota</taxon>
        <taxon>Fungi</taxon>
        <taxon>Dikarya</taxon>
        <taxon>Ascomycota</taxon>
        <taxon>Pezizomycotina</taxon>
        <taxon>Sordariomycetes</taxon>
        <taxon>Hypocreomycetidae</taxon>
        <taxon>Glomerellales</taxon>
        <taxon>Glomerellaceae</taxon>
        <taxon>Colletotrichum</taxon>
        <taxon>Colletotrichum acutatum species complex</taxon>
    </lineage>
</organism>
<accession>A0A9Q8SAB2</accession>
<keyword evidence="2" id="KW-1185">Reference proteome</keyword>
<sequence length="95" mass="10567">MNPDSSRLDTKSTKHDISANSVGTLLPAVLDSCTLGVLYCAQNKPPTLGPGENSTQNHRSIQRQDIKRPLCLTDLRARRHNRIFNSCPLVRSRGR</sequence>
<reference evidence="1" key="1">
    <citation type="journal article" date="2021" name="Mol. Plant Microbe Interact.">
        <title>Complete Genome Sequence of the Plant-Pathogenic Fungus Colletotrichum lupini.</title>
        <authorList>
            <person name="Baroncelli R."/>
            <person name="Pensec F."/>
            <person name="Da Lio D."/>
            <person name="Boufleur T."/>
            <person name="Vicente I."/>
            <person name="Sarrocco S."/>
            <person name="Picot A."/>
            <person name="Baraldi E."/>
            <person name="Sukno S."/>
            <person name="Thon M."/>
            <person name="Le Floch G."/>
        </authorList>
    </citation>
    <scope>NUCLEOTIDE SEQUENCE</scope>
    <source>
        <strain evidence="1">IMI 504893</strain>
    </source>
</reference>
<dbReference type="EMBL" id="CP019471">
    <property type="protein sequence ID" value="UQC73473.1"/>
    <property type="molecule type" value="Genomic_DNA"/>
</dbReference>
<dbReference type="Proteomes" id="UP000830671">
    <property type="component" value="Chromosome 1"/>
</dbReference>
<dbReference type="AlphaFoldDB" id="A0A9Q8SAB2"/>
<name>A0A9Q8SAB2_9PEZI</name>
<protein>
    <submittedName>
        <fullName evidence="1">Uncharacterized protein</fullName>
    </submittedName>
</protein>
<evidence type="ECO:0000313" key="2">
    <source>
        <dbReference type="Proteomes" id="UP000830671"/>
    </source>
</evidence>
<dbReference type="RefSeq" id="XP_049135127.1">
    <property type="nucleotide sequence ID" value="XM_049279170.1"/>
</dbReference>
<dbReference type="KEGG" id="clup:CLUP02_00118"/>
<proteinExistence type="predicted"/>
<dbReference type="GeneID" id="73334180"/>
<gene>
    <name evidence="1" type="ORF">CLUP02_00118</name>
</gene>
<evidence type="ECO:0000313" key="1">
    <source>
        <dbReference type="EMBL" id="UQC73473.1"/>
    </source>
</evidence>